<dbReference type="Pfam" id="PF01384">
    <property type="entry name" value="PHO4"/>
    <property type="match status" value="1"/>
</dbReference>
<keyword evidence="3 11" id="KW-0813">Transport</keyword>
<gene>
    <name evidence="12" type="ORF">C5469_15110</name>
</gene>
<keyword evidence="5 11" id="KW-0592">Phosphate transport</keyword>
<comment type="similarity">
    <text evidence="2">Belongs to the inorganic phosphate transporter (PiT) (TC 2.A.20) family. Pit subfamily.</text>
</comment>
<evidence type="ECO:0000313" key="12">
    <source>
        <dbReference type="EMBL" id="NHB93394.1"/>
    </source>
</evidence>
<dbReference type="InterPro" id="IPR047818">
    <property type="entry name" value="Phos_trans_PitA_PitB"/>
</dbReference>
<keyword evidence="9 11" id="KW-0472">Membrane</keyword>
<dbReference type="GO" id="GO:0005315">
    <property type="term" value="F:phosphate transmembrane transporter activity"/>
    <property type="evidence" value="ECO:0007669"/>
    <property type="project" value="InterPro"/>
</dbReference>
<organism evidence="12 13">
    <name type="scientific">Photorhabdus cinerea</name>
    <dbReference type="NCBI Taxonomy" id="471575"/>
    <lineage>
        <taxon>Bacteria</taxon>
        <taxon>Pseudomonadati</taxon>
        <taxon>Pseudomonadota</taxon>
        <taxon>Gammaproteobacteria</taxon>
        <taxon>Enterobacterales</taxon>
        <taxon>Morganellaceae</taxon>
        <taxon>Photorhabdus</taxon>
    </lineage>
</organism>
<evidence type="ECO:0000256" key="4">
    <source>
        <dbReference type="ARBA" id="ARBA00022475"/>
    </source>
</evidence>
<sequence>MLHLFTGLDFHTSLMLVLALLFVLFYEAINGFHDTANAVATVIYTRAMRAQFAVVMAGVFNFFGVLLGGLSVAYAIVHLLPTDLLLNVSSAHGLAMVFSMLLAAIVWNLGTWYFGLPASSSHTLIGSIIGIGLTNAIVTSSSVVDALNVPKMIQIFLSLILSPLIGLIIAGAMVFLLRHYWSGTKKRKRIHLTPAEREKKDGKRKPPFWTRTALILSAVGVSFSHGANDGQKGIGLIMLVLIGVAPAGFVVNMNANGYDIARTYDAVTHLQQYYQQHGTALSHAIKLTPSVTVVKNEPEGRFHCDSTRAVVVLNHTESILKGIQSYSELNSEQRNNMRRMLMCIADTAESVAKLPETSGEDARFLNKLRKDLLHTVEYAPVWIIIAVALALSLGTLVGWKRVAVTIGEKIGKKGMTYAQGVSAQMTAAVSIGVASYTGMPVSTTQVLSSAVAGTMLVDGGGVQGKTIKNIMLAWILTLPVSIALSGTLYWFALKLI</sequence>
<feature type="transmembrane region" description="Helical" evidence="11">
    <location>
        <begin position="52"/>
        <end position="76"/>
    </location>
</feature>
<dbReference type="AlphaFoldDB" id="A0A7X5TIM2"/>
<comment type="catalytic activity">
    <reaction evidence="10">
        <text>phosphate(in) + H(+)(in) = phosphate(out) + H(+)(out)</text>
        <dbReference type="Rhea" id="RHEA:29939"/>
        <dbReference type="ChEBI" id="CHEBI:15378"/>
        <dbReference type="ChEBI" id="CHEBI:43474"/>
    </reaction>
</comment>
<feature type="transmembrane region" description="Helical" evidence="11">
    <location>
        <begin position="233"/>
        <end position="252"/>
    </location>
</feature>
<dbReference type="EMBL" id="PUJW01000015">
    <property type="protein sequence ID" value="NHB93394.1"/>
    <property type="molecule type" value="Genomic_DNA"/>
</dbReference>
<evidence type="ECO:0000313" key="13">
    <source>
        <dbReference type="Proteomes" id="UP000591844"/>
    </source>
</evidence>
<keyword evidence="13" id="KW-1185">Reference proteome</keyword>
<dbReference type="GO" id="GO:0015293">
    <property type="term" value="F:symporter activity"/>
    <property type="evidence" value="ECO:0007669"/>
    <property type="project" value="UniProtKB-KW"/>
</dbReference>
<feature type="transmembrane region" description="Helical" evidence="11">
    <location>
        <begin position="378"/>
        <end position="399"/>
    </location>
</feature>
<evidence type="ECO:0000256" key="11">
    <source>
        <dbReference type="RuleBase" id="RU363058"/>
    </source>
</evidence>
<accession>A0A7X5TIM2</accession>
<feature type="transmembrane region" description="Helical" evidence="11">
    <location>
        <begin position="155"/>
        <end position="177"/>
    </location>
</feature>
<dbReference type="GO" id="GO:0005886">
    <property type="term" value="C:plasma membrane"/>
    <property type="evidence" value="ECO:0007669"/>
    <property type="project" value="UniProtKB-SubCell"/>
</dbReference>
<evidence type="ECO:0000256" key="3">
    <source>
        <dbReference type="ARBA" id="ARBA00022448"/>
    </source>
</evidence>
<evidence type="ECO:0000256" key="7">
    <source>
        <dbReference type="ARBA" id="ARBA00022847"/>
    </source>
</evidence>
<dbReference type="PANTHER" id="PTHR11101:SF65">
    <property type="entry name" value="LOW-AFFINITY INORGANIC PHOSPHATE TRANSPORTER PITA-RELATED"/>
    <property type="match status" value="1"/>
</dbReference>
<dbReference type="InterPro" id="IPR001204">
    <property type="entry name" value="Phos_transporter"/>
</dbReference>
<protein>
    <recommendedName>
        <fullName evidence="11">Phosphate transporter</fullName>
    </recommendedName>
</protein>
<dbReference type="Proteomes" id="UP000591844">
    <property type="component" value="Unassembled WGS sequence"/>
</dbReference>
<keyword evidence="7" id="KW-0769">Symport</keyword>
<evidence type="ECO:0000256" key="10">
    <source>
        <dbReference type="ARBA" id="ARBA00047348"/>
    </source>
</evidence>
<evidence type="ECO:0000256" key="6">
    <source>
        <dbReference type="ARBA" id="ARBA00022692"/>
    </source>
</evidence>
<dbReference type="RefSeq" id="WP_166308227.1">
    <property type="nucleotide sequence ID" value="NZ_CAWPIB010000015.1"/>
</dbReference>
<dbReference type="NCBIfam" id="NF033774">
    <property type="entry name" value="phos_trans_PitA"/>
    <property type="match status" value="1"/>
</dbReference>
<feature type="transmembrane region" description="Helical" evidence="11">
    <location>
        <begin position="96"/>
        <end position="116"/>
    </location>
</feature>
<evidence type="ECO:0000256" key="8">
    <source>
        <dbReference type="ARBA" id="ARBA00022989"/>
    </source>
</evidence>
<keyword evidence="6 11" id="KW-0812">Transmembrane</keyword>
<proteinExistence type="inferred from homology"/>
<name>A0A7X5TIM2_9GAMM</name>
<evidence type="ECO:0000256" key="9">
    <source>
        <dbReference type="ARBA" id="ARBA00023136"/>
    </source>
</evidence>
<comment type="subcellular location">
    <subcellularLocation>
        <location evidence="1">Cell membrane</location>
        <topology evidence="1">Multi-pass membrane protein</topology>
    </subcellularLocation>
    <subcellularLocation>
        <location evidence="11">Membrane</location>
        <topology evidence="11">Multi-pass membrane protein</topology>
    </subcellularLocation>
</comment>
<reference evidence="12 13" key="1">
    <citation type="submission" date="2018-02" db="EMBL/GenBank/DDBJ databases">
        <authorList>
            <person name="Machado R.A."/>
        </authorList>
    </citation>
    <scope>NUCLEOTIDE SEQUENCE [LARGE SCALE GENOMIC DNA]</scope>
    <source>
        <strain evidence="12 13">DSM 19724</strain>
    </source>
</reference>
<feature type="transmembrane region" description="Helical" evidence="11">
    <location>
        <begin position="208"/>
        <end position="227"/>
    </location>
</feature>
<evidence type="ECO:0000256" key="2">
    <source>
        <dbReference type="ARBA" id="ARBA00005342"/>
    </source>
</evidence>
<feature type="transmembrane region" description="Helical" evidence="11">
    <location>
        <begin position="471"/>
        <end position="492"/>
    </location>
</feature>
<keyword evidence="8 11" id="KW-1133">Transmembrane helix</keyword>
<keyword evidence="4" id="KW-1003">Cell membrane</keyword>
<dbReference type="GO" id="GO:0035435">
    <property type="term" value="P:phosphate ion transmembrane transport"/>
    <property type="evidence" value="ECO:0007669"/>
    <property type="project" value="TreeGrafter"/>
</dbReference>
<dbReference type="PANTHER" id="PTHR11101">
    <property type="entry name" value="PHOSPHATE TRANSPORTER"/>
    <property type="match status" value="1"/>
</dbReference>
<evidence type="ECO:0000256" key="1">
    <source>
        <dbReference type="ARBA" id="ARBA00004651"/>
    </source>
</evidence>
<evidence type="ECO:0000256" key="5">
    <source>
        <dbReference type="ARBA" id="ARBA00022592"/>
    </source>
</evidence>
<feature type="transmembrane region" description="Helical" evidence="11">
    <location>
        <begin position="123"/>
        <end position="143"/>
    </location>
</feature>
<comment type="caution">
    <text evidence="12">The sequence shown here is derived from an EMBL/GenBank/DDBJ whole genome shotgun (WGS) entry which is preliminary data.</text>
</comment>
<feature type="transmembrane region" description="Helical" evidence="11">
    <location>
        <begin position="12"/>
        <end position="32"/>
    </location>
</feature>